<gene>
    <name evidence="2" type="ORF">M5X16_03350</name>
    <name evidence="3" type="ORF">PC41400_23630</name>
</gene>
<evidence type="ECO:0000313" key="4">
    <source>
        <dbReference type="Proteomes" id="UP000288943"/>
    </source>
</evidence>
<name>A0A410X1L5_9BACL</name>
<feature type="transmembrane region" description="Helical" evidence="1">
    <location>
        <begin position="74"/>
        <end position="97"/>
    </location>
</feature>
<proteinExistence type="predicted"/>
<evidence type="ECO:0000313" key="3">
    <source>
        <dbReference type="EMBL" id="QAV20503.1"/>
    </source>
</evidence>
<sequence>MNAFLKLNGISAGYACVVLVFGHGLLYGMNVVKPLGLSYSISVKMVVGGTFLLAGLLTWFCMRITKNWMQGRASAFWAAVLWFPYWLLIGAVLALVLPGEDNFYAMYMLAVFLIPFYPLFTATAIGISALWHESAKKRQNRRTAGTNIP</sequence>
<dbReference type="EMBL" id="CP026520">
    <property type="protein sequence ID" value="QAV20503.1"/>
    <property type="molecule type" value="Genomic_DNA"/>
</dbReference>
<dbReference type="EMBL" id="JAMDMJ010000003">
    <property type="protein sequence ID" value="MCY9594809.1"/>
    <property type="molecule type" value="Genomic_DNA"/>
</dbReference>
<evidence type="ECO:0000313" key="2">
    <source>
        <dbReference type="EMBL" id="MCY9594809.1"/>
    </source>
</evidence>
<dbReference type="AlphaFoldDB" id="A0A410X1L5"/>
<reference evidence="3 4" key="1">
    <citation type="submission" date="2018-01" db="EMBL/GenBank/DDBJ databases">
        <title>The whole genome sequencing and assembly of Paenibacillus chitinolyticus KCCM 41400 strain.</title>
        <authorList>
            <person name="Kim J.-Y."/>
            <person name="Park M.-K."/>
            <person name="Lee Y.-J."/>
            <person name="Yi H."/>
            <person name="Bahn Y.-S."/>
            <person name="Kim J.F."/>
            <person name="Lee D.-W."/>
        </authorList>
    </citation>
    <scope>NUCLEOTIDE SEQUENCE [LARGE SCALE GENOMIC DNA]</scope>
    <source>
        <strain evidence="3 4">KCCM 41400</strain>
    </source>
</reference>
<evidence type="ECO:0000256" key="1">
    <source>
        <dbReference type="SAM" id="Phobius"/>
    </source>
</evidence>
<keyword evidence="5" id="KW-1185">Reference proteome</keyword>
<accession>A0A410X1L5</accession>
<dbReference type="Proteomes" id="UP000288943">
    <property type="component" value="Chromosome"/>
</dbReference>
<dbReference type="GeneID" id="95377788"/>
<keyword evidence="1" id="KW-0812">Transmembrane</keyword>
<organism evidence="3 4">
    <name type="scientific">Paenibacillus chitinolyticus</name>
    <dbReference type="NCBI Taxonomy" id="79263"/>
    <lineage>
        <taxon>Bacteria</taxon>
        <taxon>Bacillati</taxon>
        <taxon>Bacillota</taxon>
        <taxon>Bacilli</taxon>
        <taxon>Bacillales</taxon>
        <taxon>Paenibacillaceae</taxon>
        <taxon>Paenibacillus</taxon>
    </lineage>
</organism>
<feature type="transmembrane region" description="Helical" evidence="1">
    <location>
        <begin position="103"/>
        <end position="131"/>
    </location>
</feature>
<keyword evidence="1" id="KW-0472">Membrane</keyword>
<keyword evidence="1" id="KW-1133">Transmembrane helix</keyword>
<protein>
    <submittedName>
        <fullName evidence="3">Uncharacterized protein</fullName>
    </submittedName>
</protein>
<feature type="transmembrane region" description="Helical" evidence="1">
    <location>
        <begin position="41"/>
        <end position="62"/>
    </location>
</feature>
<dbReference type="Proteomes" id="UP001527202">
    <property type="component" value="Unassembled WGS sequence"/>
</dbReference>
<reference evidence="2 5" key="2">
    <citation type="submission" date="2022-05" db="EMBL/GenBank/DDBJ databases">
        <title>Genome Sequencing of Bee-Associated Microbes.</title>
        <authorList>
            <person name="Dunlap C."/>
        </authorList>
    </citation>
    <scope>NUCLEOTIDE SEQUENCE [LARGE SCALE GENOMIC DNA]</scope>
    <source>
        <strain evidence="2 5">NRRL B-23120</strain>
    </source>
</reference>
<dbReference type="RefSeq" id="WP_042230216.1">
    <property type="nucleotide sequence ID" value="NZ_CP026520.1"/>
</dbReference>
<dbReference type="OrthoDB" id="2660529at2"/>
<dbReference type="KEGG" id="pchi:PC41400_23630"/>
<evidence type="ECO:0000313" key="5">
    <source>
        <dbReference type="Proteomes" id="UP001527202"/>
    </source>
</evidence>
<feature type="transmembrane region" description="Helical" evidence="1">
    <location>
        <begin position="12"/>
        <end position="29"/>
    </location>
</feature>